<dbReference type="EMBL" id="BARW01034442">
    <property type="protein sequence ID" value="GAJ06472.1"/>
    <property type="molecule type" value="Genomic_DNA"/>
</dbReference>
<dbReference type="Pfam" id="PF00534">
    <property type="entry name" value="Glycos_transf_1"/>
    <property type="match status" value="1"/>
</dbReference>
<name>X1USB3_9ZZZZ</name>
<protein>
    <recommendedName>
        <fullName evidence="1">Glycosyl transferase family 1 domain-containing protein</fullName>
    </recommendedName>
</protein>
<comment type="caution">
    <text evidence="2">The sequence shown here is derived from an EMBL/GenBank/DDBJ whole genome shotgun (WGS) entry which is preliminary data.</text>
</comment>
<evidence type="ECO:0000259" key="1">
    <source>
        <dbReference type="Pfam" id="PF00534"/>
    </source>
</evidence>
<sequence length="129" mass="14630">EKLTLTKRVFFLGKIDNKEIHKFYNLADICVFPTLRSEGLPYVILEAMACEKPVIASRIGGIPSIIKDRENGLLIEAGNSSQLEQRIVKLLNDKNLAKNLGENARLHIIKEFSLHNMIQKTIRIYQGVV</sequence>
<dbReference type="AlphaFoldDB" id="X1USB3"/>
<feature type="non-terminal residue" evidence="2">
    <location>
        <position position="1"/>
    </location>
</feature>
<dbReference type="InterPro" id="IPR001296">
    <property type="entry name" value="Glyco_trans_1"/>
</dbReference>
<dbReference type="Gene3D" id="3.40.50.2000">
    <property type="entry name" value="Glycogen Phosphorylase B"/>
    <property type="match status" value="2"/>
</dbReference>
<feature type="domain" description="Glycosyl transferase family 1" evidence="1">
    <location>
        <begin position="1"/>
        <end position="106"/>
    </location>
</feature>
<dbReference type="GO" id="GO:0016757">
    <property type="term" value="F:glycosyltransferase activity"/>
    <property type="evidence" value="ECO:0007669"/>
    <property type="project" value="InterPro"/>
</dbReference>
<accession>X1USB3</accession>
<evidence type="ECO:0000313" key="2">
    <source>
        <dbReference type="EMBL" id="GAJ06472.1"/>
    </source>
</evidence>
<organism evidence="2">
    <name type="scientific">marine sediment metagenome</name>
    <dbReference type="NCBI Taxonomy" id="412755"/>
    <lineage>
        <taxon>unclassified sequences</taxon>
        <taxon>metagenomes</taxon>
        <taxon>ecological metagenomes</taxon>
    </lineage>
</organism>
<gene>
    <name evidence="2" type="ORF">S12H4_53987</name>
</gene>
<dbReference type="PANTHER" id="PTHR12526">
    <property type="entry name" value="GLYCOSYLTRANSFERASE"/>
    <property type="match status" value="1"/>
</dbReference>
<reference evidence="2" key="1">
    <citation type="journal article" date="2014" name="Front. Microbiol.">
        <title>High frequency of phylogenetically diverse reductive dehalogenase-homologous genes in deep subseafloor sedimentary metagenomes.</title>
        <authorList>
            <person name="Kawai M."/>
            <person name="Futagami T."/>
            <person name="Toyoda A."/>
            <person name="Takaki Y."/>
            <person name="Nishi S."/>
            <person name="Hori S."/>
            <person name="Arai W."/>
            <person name="Tsubouchi T."/>
            <person name="Morono Y."/>
            <person name="Uchiyama I."/>
            <person name="Ito T."/>
            <person name="Fujiyama A."/>
            <person name="Inagaki F."/>
            <person name="Takami H."/>
        </authorList>
    </citation>
    <scope>NUCLEOTIDE SEQUENCE</scope>
    <source>
        <strain evidence="2">Expedition CK06-06</strain>
    </source>
</reference>
<dbReference type="CDD" id="cd03801">
    <property type="entry name" value="GT4_PimA-like"/>
    <property type="match status" value="1"/>
</dbReference>
<proteinExistence type="predicted"/>
<dbReference type="SUPFAM" id="SSF53756">
    <property type="entry name" value="UDP-Glycosyltransferase/glycogen phosphorylase"/>
    <property type="match status" value="1"/>
</dbReference>